<dbReference type="SUPFAM" id="SSF74650">
    <property type="entry name" value="Galactose mutarotase-like"/>
    <property type="match status" value="1"/>
</dbReference>
<dbReference type="InterPro" id="IPR011658">
    <property type="entry name" value="PA14_dom"/>
</dbReference>
<dbReference type="CDD" id="cd14752">
    <property type="entry name" value="GH31_N"/>
    <property type="match status" value="1"/>
</dbReference>
<dbReference type="InterPro" id="IPR000322">
    <property type="entry name" value="Glyco_hydro_31_TIM"/>
</dbReference>
<evidence type="ECO:0000256" key="2">
    <source>
        <dbReference type="RuleBase" id="RU361185"/>
    </source>
</evidence>
<dbReference type="SUPFAM" id="SSF56988">
    <property type="entry name" value="Anthrax protective antigen"/>
    <property type="match status" value="1"/>
</dbReference>
<dbReference type="EMBL" id="PXYI01000001">
    <property type="protein sequence ID" value="PSJ43075.1"/>
    <property type="molecule type" value="Genomic_DNA"/>
</dbReference>
<dbReference type="InterPro" id="IPR017853">
    <property type="entry name" value="GH"/>
</dbReference>
<dbReference type="Gene3D" id="2.60.40.1760">
    <property type="entry name" value="glycosyl hydrolase (family 31)"/>
    <property type="match status" value="1"/>
</dbReference>
<keyword evidence="3" id="KW-0732">Signal</keyword>
<accession>A0A2P7QYP1</accession>
<dbReference type="RefSeq" id="WP_106511096.1">
    <property type="nucleotide sequence ID" value="NZ_PXYI01000001.1"/>
</dbReference>
<dbReference type="InterPro" id="IPR013780">
    <property type="entry name" value="Glyco_hydro_b"/>
</dbReference>
<dbReference type="Pfam" id="PF13802">
    <property type="entry name" value="Gal_mutarotas_2"/>
    <property type="match status" value="1"/>
</dbReference>
<dbReference type="InterPro" id="IPR033403">
    <property type="entry name" value="DUF5110"/>
</dbReference>
<dbReference type="PANTHER" id="PTHR43863">
    <property type="entry name" value="HYDROLASE, PUTATIVE (AFU_ORTHOLOGUE AFUA_1G03140)-RELATED"/>
    <property type="match status" value="1"/>
</dbReference>
<dbReference type="InterPro" id="IPR025887">
    <property type="entry name" value="Glyco_hydro_31_N_dom"/>
</dbReference>
<dbReference type="AlphaFoldDB" id="A0A2P7QYP1"/>
<dbReference type="InterPro" id="IPR011013">
    <property type="entry name" value="Gal_mutarotase_sf_dom"/>
</dbReference>
<evidence type="ECO:0000256" key="3">
    <source>
        <dbReference type="SAM" id="SignalP"/>
    </source>
</evidence>
<dbReference type="GO" id="GO:0004553">
    <property type="term" value="F:hydrolase activity, hydrolyzing O-glycosyl compounds"/>
    <property type="evidence" value="ECO:0007669"/>
    <property type="project" value="InterPro"/>
</dbReference>
<evidence type="ECO:0000259" key="4">
    <source>
        <dbReference type="PROSITE" id="PS51820"/>
    </source>
</evidence>
<sequence>MKIRSTFRPGRLVLVAALAAASSSALAAGSYRKTDTGIVVTPDHGPEKLVRLQVYGDSIVRVTAVPDGNLDVPPSLMVTAVPQARGFAVSEQDGVVTLTTEKVRASVSLADGNVTFVDAGGQLDLAESAPGSFDPVTVEGKKYLATRQQFNRNTNEGLFGLGQHQNGQMNYNGEDVELAQHNMDIAVPFLVSTRNYGILWDNNSITRFGNPKPYSLIGEGKTGLKVTDGQGRPGWTAQYYLGDRLAVTQNEQVINYQYIKDQAKWPAAAKAQTVAGTSGQNTAGVAVQTQRVIWTGKIIPDASGLHRFRLYSSSYVKVFVDGKEVLQRWRQNWNPWYHNFDVELAAGRPADVRIEWEPNAGYIALLHNDPLPEADRRSISFASEAGKAIDYYYVGGQDLDGVISGYRQLTGKSTMMPKWAYGFWQSRQRYNTQDEVVDVVEQYRKRGLPLDNIVQDWFYWREDDWGSHEFDPKRFPNPKGMIDRIHALNARFMISVWPKFYPTTDSYKELAKAGAVYTRNLEAKERDWVGPGYLNTDYDAYNPKGRDIYWRQMKERLAVLGVDAWWMDATEPDIHSNLSVEERAYRMGPTAIGPGGALFNSYPLVHAEGVYKGWLSYKPDVRPFILTRSGFGGIQRTGSALWSGDVASRWDDLKDQISAGVNISMSGVPNWTHDIGGFALEDRYTKQDPKHLDEWRELNLRWFQFGAFSPLFRSHGEAPKREIYEIAPAGSPMYRSMEWYDKLRYRLMPYVYTLAADTFHKDGTMMRGLAMDFPGDRAGWNVNDQYLFGPAFLVAPVTRFKARERQVYLPAGTSWYDFYTGKSETGGKTIRAAAPYERMPLFVRAGSIIPIGPAVQSTAEKADGPILLNVYTGADGSFSLYEDDGVSRQYLNGAFARIPIRYDERAGTLTIGGREGSFPNMAQNRVFKIRWIRPGKARALDLDGAGDATVNYTGAQHVVKVKR</sequence>
<name>A0A2P7QYP1_9SPHN</name>
<dbReference type="OrthoDB" id="176168at2"/>
<dbReference type="Pfam" id="PF07691">
    <property type="entry name" value="PA14"/>
    <property type="match status" value="1"/>
</dbReference>
<evidence type="ECO:0000313" key="5">
    <source>
        <dbReference type="EMBL" id="PSJ43075.1"/>
    </source>
</evidence>
<dbReference type="InterPro" id="IPR048395">
    <property type="entry name" value="Glyco_hydro_31_C"/>
</dbReference>
<dbReference type="CDD" id="cd06591">
    <property type="entry name" value="GH31_xylosidase_XylS"/>
    <property type="match status" value="1"/>
</dbReference>
<dbReference type="InterPro" id="IPR037524">
    <property type="entry name" value="PA14/GLEYA"/>
</dbReference>
<dbReference type="Gene3D" id="2.60.120.380">
    <property type="match status" value="1"/>
</dbReference>
<dbReference type="Pfam" id="PF01055">
    <property type="entry name" value="Glyco_hydro_31_2nd"/>
    <property type="match status" value="1"/>
</dbReference>
<proteinExistence type="inferred from homology"/>
<dbReference type="Gene3D" id="3.20.20.80">
    <property type="entry name" value="Glycosidases"/>
    <property type="match status" value="1"/>
</dbReference>
<dbReference type="Proteomes" id="UP000241167">
    <property type="component" value="Unassembled WGS sequence"/>
</dbReference>
<dbReference type="Pfam" id="PF21365">
    <property type="entry name" value="Glyco_hydro_31_3rd"/>
    <property type="match status" value="1"/>
</dbReference>
<feature type="signal peptide" evidence="3">
    <location>
        <begin position="1"/>
        <end position="27"/>
    </location>
</feature>
<keyword evidence="6" id="KW-1185">Reference proteome</keyword>
<dbReference type="GO" id="GO:0030246">
    <property type="term" value="F:carbohydrate binding"/>
    <property type="evidence" value="ECO:0007669"/>
    <property type="project" value="InterPro"/>
</dbReference>
<dbReference type="PANTHER" id="PTHR43863:SF2">
    <property type="entry name" value="MALTASE-GLUCOAMYLASE"/>
    <property type="match status" value="1"/>
</dbReference>
<comment type="similarity">
    <text evidence="1 2">Belongs to the glycosyl hydrolase 31 family.</text>
</comment>
<dbReference type="SUPFAM" id="SSF51445">
    <property type="entry name" value="(Trans)glycosidases"/>
    <property type="match status" value="1"/>
</dbReference>
<dbReference type="SMART" id="SM00758">
    <property type="entry name" value="PA14"/>
    <property type="match status" value="1"/>
</dbReference>
<feature type="chain" id="PRO_5015194154" evidence="3">
    <location>
        <begin position="28"/>
        <end position="963"/>
    </location>
</feature>
<evidence type="ECO:0000313" key="6">
    <source>
        <dbReference type="Proteomes" id="UP000241167"/>
    </source>
</evidence>
<dbReference type="InterPro" id="IPR051816">
    <property type="entry name" value="Glycosyl_Hydrolase_31"/>
</dbReference>
<protein>
    <submittedName>
        <fullName evidence="5">Alpha-xylosidase</fullName>
    </submittedName>
</protein>
<comment type="caution">
    <text evidence="5">The sequence shown here is derived from an EMBL/GenBank/DDBJ whole genome shotgun (WGS) entry which is preliminary data.</text>
</comment>
<feature type="domain" description="PA14" evidence="4">
    <location>
        <begin position="230"/>
        <end position="383"/>
    </location>
</feature>
<keyword evidence="2" id="KW-0326">Glycosidase</keyword>
<evidence type="ECO:0000256" key="1">
    <source>
        <dbReference type="ARBA" id="ARBA00007806"/>
    </source>
</evidence>
<dbReference type="GO" id="GO:0005975">
    <property type="term" value="P:carbohydrate metabolic process"/>
    <property type="evidence" value="ECO:0007669"/>
    <property type="project" value="InterPro"/>
</dbReference>
<dbReference type="PROSITE" id="PS51820">
    <property type="entry name" value="PA14"/>
    <property type="match status" value="1"/>
</dbReference>
<keyword evidence="2" id="KW-0378">Hydrolase</keyword>
<dbReference type="SUPFAM" id="SSF51011">
    <property type="entry name" value="Glycosyl hydrolase domain"/>
    <property type="match status" value="1"/>
</dbReference>
<dbReference type="Gene3D" id="2.60.40.1180">
    <property type="entry name" value="Golgi alpha-mannosidase II"/>
    <property type="match status" value="2"/>
</dbReference>
<gene>
    <name evidence="5" type="ORF">C7I55_01400</name>
</gene>
<reference evidence="5 6" key="1">
    <citation type="submission" date="2018-03" db="EMBL/GenBank/DDBJ databases">
        <title>The draft genome of Sphingosinicella sp. GL-C-18.</title>
        <authorList>
            <person name="Liu L."/>
            <person name="Li L."/>
            <person name="Liang L."/>
            <person name="Zhang X."/>
            <person name="Wang T."/>
        </authorList>
    </citation>
    <scope>NUCLEOTIDE SEQUENCE [LARGE SCALE GENOMIC DNA]</scope>
    <source>
        <strain evidence="5 6">GL-C-18</strain>
    </source>
</reference>
<organism evidence="5 6">
    <name type="scientific">Allosphingosinicella deserti</name>
    <dbReference type="NCBI Taxonomy" id="2116704"/>
    <lineage>
        <taxon>Bacteria</taxon>
        <taxon>Pseudomonadati</taxon>
        <taxon>Pseudomonadota</taxon>
        <taxon>Alphaproteobacteria</taxon>
        <taxon>Sphingomonadales</taxon>
        <taxon>Sphingomonadaceae</taxon>
        <taxon>Allosphingosinicella</taxon>
    </lineage>
</organism>
<dbReference type="Pfam" id="PF17137">
    <property type="entry name" value="DUF5110"/>
    <property type="match status" value="1"/>
</dbReference>